<reference evidence="1" key="1">
    <citation type="submission" date="2023-03" db="EMBL/GenBank/DDBJ databases">
        <title>Chromosome-level genomes of two armyworms, Mythimna separata and Mythimna loreyi, provide insights into the biosynthesis and reception of sex pheromones.</title>
        <authorList>
            <person name="Zhao H."/>
        </authorList>
    </citation>
    <scope>NUCLEOTIDE SEQUENCE</scope>
    <source>
        <strain evidence="1">BeijingLab</strain>
    </source>
</reference>
<gene>
    <name evidence="1" type="ORF">PYW08_015264</name>
</gene>
<evidence type="ECO:0000313" key="2">
    <source>
        <dbReference type="Proteomes" id="UP001231649"/>
    </source>
</evidence>
<organism evidence="1 2">
    <name type="scientific">Mythimna loreyi</name>
    <dbReference type="NCBI Taxonomy" id="667449"/>
    <lineage>
        <taxon>Eukaryota</taxon>
        <taxon>Metazoa</taxon>
        <taxon>Ecdysozoa</taxon>
        <taxon>Arthropoda</taxon>
        <taxon>Hexapoda</taxon>
        <taxon>Insecta</taxon>
        <taxon>Pterygota</taxon>
        <taxon>Neoptera</taxon>
        <taxon>Endopterygota</taxon>
        <taxon>Lepidoptera</taxon>
        <taxon>Glossata</taxon>
        <taxon>Ditrysia</taxon>
        <taxon>Noctuoidea</taxon>
        <taxon>Noctuidae</taxon>
        <taxon>Noctuinae</taxon>
        <taxon>Hadenini</taxon>
        <taxon>Mythimna</taxon>
    </lineage>
</organism>
<protein>
    <submittedName>
        <fullName evidence="1">Uncharacterized protein</fullName>
    </submittedName>
</protein>
<comment type="caution">
    <text evidence="1">The sequence shown here is derived from an EMBL/GenBank/DDBJ whole genome shotgun (WGS) entry which is preliminary data.</text>
</comment>
<accession>A0ACC2QXE4</accession>
<evidence type="ECO:0000313" key="1">
    <source>
        <dbReference type="EMBL" id="KAJ8726867.1"/>
    </source>
</evidence>
<dbReference type="EMBL" id="CM056783">
    <property type="protein sequence ID" value="KAJ8726867.1"/>
    <property type="molecule type" value="Genomic_DNA"/>
</dbReference>
<sequence>MCNYNLFIAVLVLITVNLPLETHGFRVFYVDGVENILALENEQIDIECKTNMPMTHCGFLHPSGKRYSFSGSTLSAGHCAIQIKVSKNDTGEWRCHIGTQMTGLEIIQNIKVRVVMELAAVQPNITAVHGKPKTIACATTKGMVPLSYCRFEPPNGQPFAINSEVTYKDPILGRYFFPANRSLDRGDCAVTIWKVRYEDVGTWTCGAGLDDDEEHVDFIQFEVEGLYAMSTASATGITFGVFGIFGLLAILAAIVWKKRHFLGARRPCGAGDAEETEAHELEQLPASPSPRRSPEPSTSVPRVLVESPSEPSASPLLRQSDE</sequence>
<keyword evidence="2" id="KW-1185">Reference proteome</keyword>
<name>A0ACC2QXE4_9NEOP</name>
<dbReference type="Proteomes" id="UP001231649">
    <property type="component" value="Chromosome 7"/>
</dbReference>
<proteinExistence type="predicted"/>